<sequence>MIHVFSRNSHMPLAGKRILVVEDEAMVALLVEDELIDVGAQVLGPAASVPTALAILAEGLAEGGVDAAVLDLNLSGESAAPVADALDRGGVPFLVISAYAAGLGPRHPVPRLPKPFAPHELLVMLQKLMAPLPLRNA</sequence>
<organism evidence="3 4">
    <name type="scientific">Paeniroseomonas aquatica</name>
    <dbReference type="NCBI Taxonomy" id="373043"/>
    <lineage>
        <taxon>Bacteria</taxon>
        <taxon>Pseudomonadati</taxon>
        <taxon>Pseudomonadota</taxon>
        <taxon>Alphaproteobacteria</taxon>
        <taxon>Acetobacterales</taxon>
        <taxon>Acetobacteraceae</taxon>
        <taxon>Paeniroseomonas</taxon>
    </lineage>
</organism>
<dbReference type="Proteomes" id="UP001529369">
    <property type="component" value="Unassembled WGS sequence"/>
</dbReference>
<comment type="caution">
    <text evidence="3">The sequence shown here is derived from an EMBL/GenBank/DDBJ whole genome shotgun (WGS) entry which is preliminary data.</text>
</comment>
<dbReference type="InterPro" id="IPR001789">
    <property type="entry name" value="Sig_transdc_resp-reg_receiver"/>
</dbReference>
<accession>A0ABT8AH85</accession>
<feature type="domain" description="Response regulatory" evidence="2">
    <location>
        <begin position="17"/>
        <end position="129"/>
    </location>
</feature>
<feature type="modified residue" description="4-aspartylphosphate" evidence="1">
    <location>
        <position position="71"/>
    </location>
</feature>
<dbReference type="PROSITE" id="PS50110">
    <property type="entry name" value="RESPONSE_REGULATORY"/>
    <property type="match status" value="1"/>
</dbReference>
<dbReference type="RefSeq" id="WP_290321037.1">
    <property type="nucleotide sequence ID" value="NZ_JAUFPN010000311.1"/>
</dbReference>
<gene>
    <name evidence="3" type="ORF">QWZ14_31445</name>
</gene>
<name>A0ABT8AH85_9PROT</name>
<evidence type="ECO:0000313" key="3">
    <source>
        <dbReference type="EMBL" id="MDN3568916.1"/>
    </source>
</evidence>
<dbReference type="SMART" id="SM00448">
    <property type="entry name" value="REC"/>
    <property type="match status" value="1"/>
</dbReference>
<keyword evidence="4" id="KW-1185">Reference proteome</keyword>
<dbReference type="SUPFAM" id="SSF52172">
    <property type="entry name" value="CheY-like"/>
    <property type="match status" value="1"/>
</dbReference>
<evidence type="ECO:0000259" key="2">
    <source>
        <dbReference type="PROSITE" id="PS50110"/>
    </source>
</evidence>
<evidence type="ECO:0000313" key="4">
    <source>
        <dbReference type="Proteomes" id="UP001529369"/>
    </source>
</evidence>
<keyword evidence="1" id="KW-0597">Phosphoprotein</keyword>
<evidence type="ECO:0000256" key="1">
    <source>
        <dbReference type="PROSITE-ProRule" id="PRU00169"/>
    </source>
</evidence>
<dbReference type="EMBL" id="JAUFPN010000311">
    <property type="protein sequence ID" value="MDN3568916.1"/>
    <property type="molecule type" value="Genomic_DNA"/>
</dbReference>
<protein>
    <submittedName>
        <fullName evidence="3">Response regulator</fullName>
    </submittedName>
</protein>
<dbReference type="InterPro" id="IPR011006">
    <property type="entry name" value="CheY-like_superfamily"/>
</dbReference>
<reference evidence="4" key="1">
    <citation type="journal article" date="2019" name="Int. J. Syst. Evol. Microbiol.">
        <title>The Global Catalogue of Microorganisms (GCM) 10K type strain sequencing project: providing services to taxonomists for standard genome sequencing and annotation.</title>
        <authorList>
            <consortium name="The Broad Institute Genomics Platform"/>
            <consortium name="The Broad Institute Genome Sequencing Center for Infectious Disease"/>
            <person name="Wu L."/>
            <person name="Ma J."/>
        </authorList>
    </citation>
    <scope>NUCLEOTIDE SEQUENCE [LARGE SCALE GENOMIC DNA]</scope>
    <source>
        <strain evidence="4">CECT 7131</strain>
    </source>
</reference>
<dbReference type="Gene3D" id="3.40.50.2300">
    <property type="match status" value="1"/>
</dbReference>
<proteinExistence type="predicted"/>